<reference evidence="1 2" key="1">
    <citation type="submission" date="2020-05" db="EMBL/GenBank/DDBJ databases">
        <authorList>
            <person name="Mo P."/>
        </authorList>
    </citation>
    <scope>NUCLEOTIDE SEQUENCE [LARGE SCALE GENOMIC DNA]</scope>
    <source>
        <strain evidence="1 2">Gen01</strain>
    </source>
</reference>
<sequence>MDVVAYMISCSERADVRAGTLARLAATDWAADAVVVLDGSALPRPQDRQVETAERLLRRALSDGAPYVLFLEDDLEFNRYLRHNLESWWPLRTASPDTHFMASLYNPDIGAVEEHLELSYAVADPDLVYGSQAFLLSRATVARVIDGWYDVIGGQDIKISRLAATAGPIHYHRPSLVQHVPVPSTWGGVGHTAIDYSPTWLAS</sequence>
<dbReference type="RefSeq" id="WP_172161119.1">
    <property type="nucleotide sequence ID" value="NZ_CP053564.1"/>
</dbReference>
<proteinExistence type="predicted"/>
<name>A0A6M6JIT5_9PSEU</name>
<organism evidence="1 2">
    <name type="scientific">Pseudonocardia broussonetiae</name>
    <dbReference type="NCBI Taxonomy" id="2736640"/>
    <lineage>
        <taxon>Bacteria</taxon>
        <taxon>Bacillati</taxon>
        <taxon>Actinomycetota</taxon>
        <taxon>Actinomycetes</taxon>
        <taxon>Pseudonocardiales</taxon>
        <taxon>Pseudonocardiaceae</taxon>
        <taxon>Pseudonocardia</taxon>
    </lineage>
</organism>
<dbReference type="Proteomes" id="UP000505377">
    <property type="component" value="Chromosome"/>
</dbReference>
<protein>
    <recommendedName>
        <fullName evidence="3">Glycosyltransferase</fullName>
    </recommendedName>
</protein>
<dbReference type="AlphaFoldDB" id="A0A6M6JIT5"/>
<evidence type="ECO:0000313" key="1">
    <source>
        <dbReference type="EMBL" id="QJY47948.1"/>
    </source>
</evidence>
<keyword evidence="2" id="KW-1185">Reference proteome</keyword>
<evidence type="ECO:0008006" key="3">
    <source>
        <dbReference type="Google" id="ProtNLM"/>
    </source>
</evidence>
<evidence type="ECO:0000313" key="2">
    <source>
        <dbReference type="Proteomes" id="UP000505377"/>
    </source>
</evidence>
<accession>A0A6M6JIT5</accession>
<gene>
    <name evidence="1" type="ORF">HOP40_20880</name>
</gene>
<dbReference type="KEGG" id="pbro:HOP40_20880"/>
<dbReference type="EMBL" id="CP053564">
    <property type="protein sequence ID" value="QJY47948.1"/>
    <property type="molecule type" value="Genomic_DNA"/>
</dbReference>